<gene>
    <name evidence="1" type="ORF">G7B40_007100</name>
</gene>
<comment type="caution">
    <text evidence="1">The sequence shown here is derived from an EMBL/GenBank/DDBJ whole genome shotgun (WGS) entry which is preliminary data.</text>
</comment>
<name>A0AAP5I5U6_9CYAN</name>
<reference evidence="2" key="1">
    <citation type="journal article" date="2021" name="Science">
        <title>Hunting the eagle killer: A cyanobacterial neurotoxin causes vacuolar myelinopathy.</title>
        <authorList>
            <person name="Breinlinger S."/>
            <person name="Phillips T.J."/>
            <person name="Haram B.N."/>
            <person name="Mares J."/>
            <person name="Martinez Yerena J.A."/>
            <person name="Hrouzek P."/>
            <person name="Sobotka R."/>
            <person name="Henderson W.M."/>
            <person name="Schmieder P."/>
            <person name="Williams S.M."/>
            <person name="Lauderdale J.D."/>
            <person name="Wilde H.D."/>
            <person name="Gerrin W."/>
            <person name="Kust A."/>
            <person name="Washington J.W."/>
            <person name="Wagner C."/>
            <person name="Geier B."/>
            <person name="Liebeke M."/>
            <person name="Enke H."/>
            <person name="Niedermeyer T.H.J."/>
            <person name="Wilde S.B."/>
        </authorList>
    </citation>
    <scope>NUCLEOTIDE SEQUENCE [LARGE SCALE GENOMIC DNA]</scope>
    <source>
        <strain evidence="2">Thurmond2011</strain>
    </source>
</reference>
<accession>A0AAP5I5U6</accession>
<organism evidence="1 2">
    <name type="scientific">Aetokthonos hydrillicola Thurmond2011</name>
    <dbReference type="NCBI Taxonomy" id="2712845"/>
    <lineage>
        <taxon>Bacteria</taxon>
        <taxon>Bacillati</taxon>
        <taxon>Cyanobacteriota</taxon>
        <taxon>Cyanophyceae</taxon>
        <taxon>Nostocales</taxon>
        <taxon>Hapalosiphonaceae</taxon>
        <taxon>Aetokthonos</taxon>
    </lineage>
</organism>
<sequence length="71" mass="8140">MVLSFIAYVLAHWAYLSIATTDLPDWGQAAQIAFQTFFPQLLLSYFLLELERIRPIALSHGIDIQISRCKI</sequence>
<keyword evidence="2" id="KW-1185">Reference proteome</keyword>
<protein>
    <submittedName>
        <fullName evidence="1">Uncharacterized protein</fullName>
    </submittedName>
</protein>
<dbReference type="Proteomes" id="UP000667802">
    <property type="component" value="Unassembled WGS sequence"/>
</dbReference>
<dbReference type="EMBL" id="JAALHA020000002">
    <property type="protein sequence ID" value="MDR9894339.1"/>
    <property type="molecule type" value="Genomic_DNA"/>
</dbReference>
<evidence type="ECO:0000313" key="1">
    <source>
        <dbReference type="EMBL" id="MDR9894339.1"/>
    </source>
</evidence>
<evidence type="ECO:0000313" key="2">
    <source>
        <dbReference type="Proteomes" id="UP000667802"/>
    </source>
</evidence>
<dbReference type="AlphaFoldDB" id="A0AAP5I5U6"/>
<proteinExistence type="predicted"/>